<protein>
    <submittedName>
        <fullName evidence="2">Transposase-like protein</fullName>
    </submittedName>
</protein>
<accession>A5ZT97</accession>
<dbReference type="Gene3D" id="3.30.70.1290">
    <property type="entry name" value="Transposase IS200-like"/>
    <property type="match status" value="1"/>
</dbReference>
<organism evidence="2 3">
    <name type="scientific">Blautia obeum ATCC 29174</name>
    <dbReference type="NCBI Taxonomy" id="411459"/>
    <lineage>
        <taxon>Bacteria</taxon>
        <taxon>Bacillati</taxon>
        <taxon>Bacillota</taxon>
        <taxon>Clostridia</taxon>
        <taxon>Lachnospirales</taxon>
        <taxon>Lachnospiraceae</taxon>
        <taxon>Blautia</taxon>
    </lineage>
</organism>
<dbReference type="Pfam" id="PF01797">
    <property type="entry name" value="Y1_Tnp"/>
    <property type="match status" value="1"/>
</dbReference>
<comment type="caution">
    <text evidence="2">The sequence shown here is derived from an EMBL/GenBank/DDBJ whole genome shotgun (WGS) entry which is preliminary data.</text>
</comment>
<dbReference type="SMART" id="SM01321">
    <property type="entry name" value="Y1_Tnp"/>
    <property type="match status" value="1"/>
</dbReference>
<dbReference type="GO" id="GO:0006313">
    <property type="term" value="P:DNA transposition"/>
    <property type="evidence" value="ECO:0007669"/>
    <property type="project" value="InterPro"/>
</dbReference>
<proteinExistence type="predicted"/>
<sequence length="156" mass="18708">MFANSICIWYNKNMDKNMFNINNNELSYGRGYVYSLQYHLVWCTKYRKKVLKDGIDAECKRMLYNLAEEYKFQILAMEVMPDHIHLLVDCRPQFYISDMIKIMKGNIARQMFLAHPELKKELWGGHLWNPSYCAVTVSDRSREQVCSYIERQKEKQ</sequence>
<dbReference type="GO" id="GO:0003677">
    <property type="term" value="F:DNA binding"/>
    <property type="evidence" value="ECO:0007669"/>
    <property type="project" value="InterPro"/>
</dbReference>
<dbReference type="Proteomes" id="UP000006002">
    <property type="component" value="Unassembled WGS sequence"/>
</dbReference>
<dbReference type="PANTHER" id="PTHR33360">
    <property type="entry name" value="TRANSPOSASE FOR INSERTION SEQUENCE ELEMENT IS200"/>
    <property type="match status" value="1"/>
</dbReference>
<evidence type="ECO:0000313" key="2">
    <source>
        <dbReference type="EMBL" id="EDM87321.1"/>
    </source>
</evidence>
<feature type="domain" description="Transposase IS200-like" evidence="1">
    <location>
        <begin position="33"/>
        <end position="152"/>
    </location>
</feature>
<gene>
    <name evidence="2" type="ORF">RUMOBE_02226</name>
</gene>
<name>A5ZT97_9FIRM</name>
<reference evidence="2 3" key="2">
    <citation type="submission" date="2007-04" db="EMBL/GenBank/DDBJ databases">
        <title>Draft genome sequence of Ruminococcus obeum (ATCC 29174).</title>
        <authorList>
            <person name="Sudarsanam P."/>
            <person name="Ley R."/>
            <person name="Guruge J."/>
            <person name="Turnbaugh P.J."/>
            <person name="Mahowald M."/>
            <person name="Liep D."/>
            <person name="Gordon J."/>
        </authorList>
    </citation>
    <scope>NUCLEOTIDE SEQUENCE [LARGE SCALE GENOMIC DNA]</scope>
    <source>
        <strain evidence="2 3">ATCC 29174</strain>
    </source>
</reference>
<dbReference type="eggNOG" id="COG1943">
    <property type="taxonomic scope" value="Bacteria"/>
</dbReference>
<evidence type="ECO:0000259" key="1">
    <source>
        <dbReference type="SMART" id="SM01321"/>
    </source>
</evidence>
<dbReference type="AlphaFoldDB" id="A5ZT97"/>
<dbReference type="NCBIfam" id="NF033573">
    <property type="entry name" value="transpos_IS200"/>
    <property type="match status" value="1"/>
</dbReference>
<dbReference type="InterPro" id="IPR036515">
    <property type="entry name" value="Transposase_17_sf"/>
</dbReference>
<evidence type="ECO:0000313" key="3">
    <source>
        <dbReference type="Proteomes" id="UP000006002"/>
    </source>
</evidence>
<dbReference type="HOGENOM" id="CLU_101320_2_1_9"/>
<dbReference type="PANTHER" id="PTHR33360:SF2">
    <property type="entry name" value="TRANSPOSASE FOR INSERTION SEQUENCE ELEMENT IS200"/>
    <property type="match status" value="1"/>
</dbReference>
<dbReference type="InterPro" id="IPR002686">
    <property type="entry name" value="Transposase_17"/>
</dbReference>
<reference evidence="2 3" key="1">
    <citation type="submission" date="2007-03" db="EMBL/GenBank/DDBJ databases">
        <authorList>
            <person name="Fulton L."/>
            <person name="Clifton S."/>
            <person name="Fulton B."/>
            <person name="Xu J."/>
            <person name="Minx P."/>
            <person name="Pepin K.H."/>
            <person name="Johnson M."/>
            <person name="Thiruvilangam P."/>
            <person name="Bhonagiri V."/>
            <person name="Nash W.E."/>
            <person name="Mardis E.R."/>
            <person name="Wilson R.K."/>
        </authorList>
    </citation>
    <scope>NUCLEOTIDE SEQUENCE [LARGE SCALE GENOMIC DNA]</scope>
    <source>
        <strain evidence="2 3">ATCC 29174</strain>
    </source>
</reference>
<dbReference type="SUPFAM" id="SSF143422">
    <property type="entry name" value="Transposase IS200-like"/>
    <property type="match status" value="1"/>
</dbReference>
<dbReference type="EMBL" id="AAVO02000008">
    <property type="protein sequence ID" value="EDM87321.1"/>
    <property type="molecule type" value="Genomic_DNA"/>
</dbReference>
<dbReference type="GO" id="GO:0004803">
    <property type="term" value="F:transposase activity"/>
    <property type="evidence" value="ECO:0007669"/>
    <property type="project" value="InterPro"/>
</dbReference>